<keyword evidence="8" id="KW-1185">Reference proteome</keyword>
<evidence type="ECO:0000259" key="6">
    <source>
        <dbReference type="Pfam" id="PF13439"/>
    </source>
</evidence>
<dbReference type="OrthoDB" id="3171021at2"/>
<dbReference type="CDD" id="cd03801">
    <property type="entry name" value="GT4_PimA-like"/>
    <property type="match status" value="1"/>
</dbReference>
<protein>
    <submittedName>
        <fullName evidence="7">Glycosyltransferase involved in cell wall bisynthesis</fullName>
    </submittedName>
</protein>
<evidence type="ECO:0000259" key="4">
    <source>
        <dbReference type="Pfam" id="PF00534"/>
    </source>
</evidence>
<reference evidence="8" key="1">
    <citation type="submission" date="2016-10" db="EMBL/GenBank/DDBJ databases">
        <authorList>
            <person name="Varghese N."/>
            <person name="Submissions S."/>
        </authorList>
    </citation>
    <scope>NUCLEOTIDE SEQUENCE [LARGE SCALE GENOMIC DNA]</scope>
    <source>
        <strain evidence="8">DSM 16089</strain>
    </source>
</reference>
<dbReference type="GO" id="GO:0016757">
    <property type="term" value="F:glycosyltransferase activity"/>
    <property type="evidence" value="ECO:0007669"/>
    <property type="project" value="UniProtKB-KW"/>
</dbReference>
<evidence type="ECO:0000313" key="8">
    <source>
        <dbReference type="Proteomes" id="UP000183750"/>
    </source>
</evidence>
<gene>
    <name evidence="7" type="ORF">SAMN04489807_2504</name>
</gene>
<dbReference type="Gene3D" id="3.40.50.2000">
    <property type="entry name" value="Glycogen Phosphorylase B"/>
    <property type="match status" value="2"/>
</dbReference>
<dbReference type="SUPFAM" id="SSF53756">
    <property type="entry name" value="UDP-Glycosyltransferase/glycogen phosphorylase"/>
    <property type="match status" value="1"/>
</dbReference>
<dbReference type="PANTHER" id="PTHR12526">
    <property type="entry name" value="GLYCOSYLTRANSFERASE"/>
    <property type="match status" value="1"/>
</dbReference>
<feature type="domain" description="Glycosyl transferase family 1" evidence="4">
    <location>
        <begin position="185"/>
        <end position="343"/>
    </location>
</feature>
<evidence type="ECO:0000313" key="7">
    <source>
        <dbReference type="EMBL" id="SEB95680.1"/>
    </source>
</evidence>
<organism evidence="7 8">
    <name type="scientific">Microbacterium hydrocarbonoxydans</name>
    <dbReference type="NCBI Taxonomy" id="273678"/>
    <lineage>
        <taxon>Bacteria</taxon>
        <taxon>Bacillati</taxon>
        <taxon>Actinomycetota</taxon>
        <taxon>Actinomycetes</taxon>
        <taxon>Micrococcales</taxon>
        <taxon>Microbacteriaceae</taxon>
        <taxon>Microbacterium</taxon>
    </lineage>
</organism>
<dbReference type="SUPFAM" id="SSF53448">
    <property type="entry name" value="Nucleotide-diphospho-sugar transferases"/>
    <property type="match status" value="1"/>
</dbReference>
<dbReference type="AlphaFoldDB" id="A0A1H4NK86"/>
<dbReference type="EMBL" id="FNSQ01000005">
    <property type="protein sequence ID" value="SEB95680.1"/>
    <property type="molecule type" value="Genomic_DNA"/>
</dbReference>
<dbReference type="Proteomes" id="UP000183750">
    <property type="component" value="Unassembled WGS sequence"/>
</dbReference>
<evidence type="ECO:0000256" key="1">
    <source>
        <dbReference type="ARBA" id="ARBA00009481"/>
    </source>
</evidence>
<proteinExistence type="inferred from homology"/>
<comment type="similarity">
    <text evidence="1">Belongs to the glycosyltransferase group 1 family. Glycosyltransferase 4 subfamily.</text>
</comment>
<evidence type="ECO:0000256" key="2">
    <source>
        <dbReference type="ARBA" id="ARBA00022676"/>
    </source>
</evidence>
<evidence type="ECO:0000256" key="3">
    <source>
        <dbReference type="ARBA" id="ARBA00022679"/>
    </source>
</evidence>
<dbReference type="Gene3D" id="3.90.550.10">
    <property type="entry name" value="Spore Coat Polysaccharide Biosynthesis Protein SpsA, Chain A"/>
    <property type="match status" value="1"/>
</dbReference>
<evidence type="ECO:0000259" key="5">
    <source>
        <dbReference type="Pfam" id="PF00535"/>
    </source>
</evidence>
<feature type="domain" description="Glycosyltransferase 2-like" evidence="5">
    <location>
        <begin position="375"/>
        <end position="529"/>
    </location>
</feature>
<dbReference type="RefSeq" id="WP_060927286.1">
    <property type="nucleotide sequence ID" value="NZ_FNSQ01000005.1"/>
</dbReference>
<accession>A0A1H4NK86</accession>
<name>A0A1H4NK86_9MICO</name>
<keyword evidence="2" id="KW-0328">Glycosyltransferase</keyword>
<dbReference type="InterPro" id="IPR029044">
    <property type="entry name" value="Nucleotide-diphossugar_trans"/>
</dbReference>
<keyword evidence="3 7" id="KW-0808">Transferase</keyword>
<feature type="domain" description="Glycosyltransferase subfamily 4-like N-terminal" evidence="6">
    <location>
        <begin position="17"/>
        <end position="172"/>
    </location>
</feature>
<dbReference type="Pfam" id="PF13439">
    <property type="entry name" value="Glyco_transf_4"/>
    <property type="match status" value="1"/>
</dbReference>
<dbReference type="PANTHER" id="PTHR12526:SF640">
    <property type="entry name" value="COLANIC ACID BIOSYNTHESIS GLYCOSYLTRANSFERASE WCAL-RELATED"/>
    <property type="match status" value="1"/>
</dbReference>
<dbReference type="Pfam" id="PF00535">
    <property type="entry name" value="Glycos_transf_2"/>
    <property type="match status" value="1"/>
</dbReference>
<dbReference type="Pfam" id="PF00534">
    <property type="entry name" value="Glycos_transf_1"/>
    <property type="match status" value="1"/>
</dbReference>
<dbReference type="InterPro" id="IPR001173">
    <property type="entry name" value="Glyco_trans_2-like"/>
</dbReference>
<sequence>MRVLVVTTWFPSPRSPGAGSFVADDVRLLAESNEVTVLHLIPPSDAPSAPASEVRDGVRIVRSSMSPSRPDQLVRASRLIRRMLRDADLVHSMALSSLLPMSLLRVTVPWVHTEHWSGLLAPETVPRLMRLTLPLTERGLARPDRVVAVSRTLARRISRVRSGEVAVIPNHVAAPEERSTAPRSGSRVRLVAVGNLVPGKGPILAIQTLAELRRRGMDASLDWVGEGPLRESARQEAARTGVSEHVTFSGSVPKADVARHLQQADVFLLPTESETFGIAIAEALVAGTPVVVGARGGHTEFVTAPDGILVEERTPRSFADAVERLLALNRGRSQEDIGARAREAFSDASRARDYESVYRAARGAEGGVDGPVVDVIIAVHQLSRPIRRAVGSVLMNDVPLRVTVVCHNIASEDIAQRLGELTGDPRVRLLELHDGVPRPAGPFNEGLDHAGASFTSIMGSDDELEAGAIDSWVAIARRDGADAVIPRLAHARGGVVPTPPTRPWRSRRLDLVKDRLSYRSAPLGLVSRRTFGDLRLDTAVATGEDVQYVTTVWSQAGAISLSRGPAYLVHADAASRTSLTARPVEEDLRFVHRLLTSATFRALAQGQRDAVVTKILRVNVIGAIHNRRGSGWSQEDRRHLAAAIAALRSAAPRAEQPLPLVDRRLLDLAAVPSSSAEELDRLVERRQHRARPGSLLARGIASTLHREGGLRMSAASVLAATSLSRLRGRQR</sequence>
<dbReference type="CDD" id="cd00761">
    <property type="entry name" value="Glyco_tranf_GTA_type"/>
    <property type="match status" value="1"/>
</dbReference>
<dbReference type="InterPro" id="IPR001296">
    <property type="entry name" value="Glyco_trans_1"/>
</dbReference>
<dbReference type="InterPro" id="IPR028098">
    <property type="entry name" value="Glyco_trans_4-like_N"/>
</dbReference>